<organism evidence="2 3">
    <name type="scientific">Haematospirillum jordaniae</name>
    <dbReference type="NCBI Taxonomy" id="1549855"/>
    <lineage>
        <taxon>Bacteria</taxon>
        <taxon>Pseudomonadati</taxon>
        <taxon>Pseudomonadota</taxon>
        <taxon>Alphaproteobacteria</taxon>
        <taxon>Rhodospirillales</taxon>
        <taxon>Novispirillaceae</taxon>
        <taxon>Haematospirillum</taxon>
    </lineage>
</organism>
<dbReference type="Pfam" id="PF01863">
    <property type="entry name" value="YgjP-like"/>
    <property type="match status" value="1"/>
</dbReference>
<protein>
    <recommendedName>
        <fullName evidence="1">YgjP-like metallopeptidase domain-containing protein</fullName>
    </recommendedName>
</protein>
<evidence type="ECO:0000313" key="2">
    <source>
        <dbReference type="EMBL" id="AMW34385.1"/>
    </source>
</evidence>
<dbReference type="AlphaFoldDB" id="A0A143DCD6"/>
<dbReference type="Proteomes" id="UP000076066">
    <property type="component" value="Chromosome"/>
</dbReference>
<sequence>MGHVSVKGRASALQCPEAFVEVDGDRLVVRFRPLVRAVNLTLRLEPDHSTVVVTHPPRISRRQLMGFVSDHVSWIRQRLRCVSPSIPFTDGQVIPVLGIPRTLCIRPEGRRGIVLEEGRIIVTGPVMSPANRLRDWLRQYALREVRLRACVMAERVDQRVRSVTVRDTRTRWGSCSVTGDLSFSWRLILAPDKVLTYVVAHEVAHLVEMNHSRQFWSVVDSLVGPCRAERDWLRCNGSSLLRYGSCHTGPV</sequence>
<dbReference type="PANTHER" id="PTHR30399">
    <property type="entry name" value="UNCHARACTERIZED PROTEIN YGJP"/>
    <property type="match status" value="1"/>
</dbReference>
<dbReference type="InterPro" id="IPR053136">
    <property type="entry name" value="UTP_pyrophosphatase-like"/>
</dbReference>
<dbReference type="InterPro" id="IPR002725">
    <property type="entry name" value="YgjP-like_metallopeptidase"/>
</dbReference>
<evidence type="ECO:0000259" key="1">
    <source>
        <dbReference type="Pfam" id="PF01863"/>
    </source>
</evidence>
<dbReference type="Gene3D" id="3.30.2010.10">
    <property type="entry name" value="Metalloproteases ('zincins'), catalytic domain"/>
    <property type="match status" value="1"/>
</dbReference>
<keyword evidence="3" id="KW-1185">Reference proteome</keyword>
<gene>
    <name evidence="2" type="ORF">AY555_03365</name>
</gene>
<dbReference type="CDD" id="cd07344">
    <property type="entry name" value="M48_yhfN_like"/>
    <property type="match status" value="1"/>
</dbReference>
<dbReference type="STRING" id="1549855.AY555_03365"/>
<evidence type="ECO:0000313" key="3">
    <source>
        <dbReference type="Proteomes" id="UP000076066"/>
    </source>
</evidence>
<dbReference type="PANTHER" id="PTHR30399:SF1">
    <property type="entry name" value="UTP PYROPHOSPHATASE"/>
    <property type="match status" value="1"/>
</dbReference>
<dbReference type="OrthoDB" id="9795402at2"/>
<dbReference type="EMBL" id="CP014525">
    <property type="protein sequence ID" value="AMW34385.1"/>
    <property type="molecule type" value="Genomic_DNA"/>
</dbReference>
<reference evidence="2 3" key="1">
    <citation type="submission" date="2016-02" db="EMBL/GenBank/DDBJ databases">
        <title>Complete Genome of H5569, the type strain of the newly described species Haematospirillium jordaniae.</title>
        <authorList>
            <person name="Nicholson A.C."/>
            <person name="Humrighouse B.W."/>
            <person name="Loparov V."/>
            <person name="McQuiston J.R."/>
        </authorList>
    </citation>
    <scope>NUCLEOTIDE SEQUENCE [LARGE SCALE GENOMIC DNA]</scope>
    <source>
        <strain evidence="2 3">H5569</strain>
    </source>
</reference>
<dbReference type="KEGG" id="hjo:AY555_03365"/>
<dbReference type="RefSeq" id="WP_066133454.1">
    <property type="nucleotide sequence ID" value="NZ_CP014525.1"/>
</dbReference>
<accession>A0A143DCD6</accession>
<feature type="domain" description="YgjP-like metallopeptidase" evidence="1">
    <location>
        <begin position="41"/>
        <end position="234"/>
    </location>
</feature>
<name>A0A143DCD6_9PROT</name>
<proteinExistence type="predicted"/>
<dbReference type="GeneID" id="53316188"/>